<dbReference type="Pfam" id="PF01152">
    <property type="entry name" value="Bac_globin"/>
    <property type="match status" value="1"/>
</dbReference>
<comment type="caution">
    <text evidence="6">The sequence shown here is derived from an EMBL/GenBank/DDBJ whole genome shotgun (WGS) entry which is preliminary data.</text>
</comment>
<name>A0AAJ1T0K7_9BACI</name>
<proteinExistence type="inferred from homology"/>
<evidence type="ECO:0000256" key="5">
    <source>
        <dbReference type="ARBA" id="ARBA00034496"/>
    </source>
</evidence>
<dbReference type="GO" id="GO:0005344">
    <property type="term" value="F:oxygen carrier activity"/>
    <property type="evidence" value="ECO:0007669"/>
    <property type="project" value="InterPro"/>
</dbReference>
<dbReference type="SUPFAM" id="SSF46458">
    <property type="entry name" value="Globin-like"/>
    <property type="match status" value="1"/>
</dbReference>
<accession>A0AAJ1T0K7</accession>
<dbReference type="GO" id="GO:0020037">
    <property type="term" value="F:heme binding"/>
    <property type="evidence" value="ECO:0007669"/>
    <property type="project" value="InterPro"/>
</dbReference>
<keyword evidence="7" id="KW-1185">Reference proteome</keyword>
<keyword evidence="2" id="KW-0349">Heme</keyword>
<keyword evidence="1" id="KW-0813">Transport</keyword>
<dbReference type="EMBL" id="JAUSUC010000048">
    <property type="protein sequence ID" value="MDQ0216424.1"/>
    <property type="molecule type" value="Genomic_DNA"/>
</dbReference>
<evidence type="ECO:0000256" key="2">
    <source>
        <dbReference type="ARBA" id="ARBA00022617"/>
    </source>
</evidence>
<dbReference type="AlphaFoldDB" id="A0AAJ1T0K7"/>
<evidence type="ECO:0000256" key="3">
    <source>
        <dbReference type="ARBA" id="ARBA00022723"/>
    </source>
</evidence>
<evidence type="ECO:0000313" key="6">
    <source>
        <dbReference type="EMBL" id="MDQ0216424.1"/>
    </source>
</evidence>
<gene>
    <name evidence="6" type="ORF">J2S13_002883</name>
</gene>
<dbReference type="GO" id="GO:0046872">
    <property type="term" value="F:metal ion binding"/>
    <property type="evidence" value="ECO:0007669"/>
    <property type="project" value="UniProtKB-KW"/>
</dbReference>
<evidence type="ECO:0000313" key="7">
    <source>
        <dbReference type="Proteomes" id="UP001237207"/>
    </source>
</evidence>
<evidence type="ECO:0000256" key="4">
    <source>
        <dbReference type="ARBA" id="ARBA00023004"/>
    </source>
</evidence>
<dbReference type="InterPro" id="IPR009050">
    <property type="entry name" value="Globin-like_sf"/>
</dbReference>
<dbReference type="GO" id="GO:0019825">
    <property type="term" value="F:oxygen binding"/>
    <property type="evidence" value="ECO:0007669"/>
    <property type="project" value="InterPro"/>
</dbReference>
<dbReference type="InterPro" id="IPR001486">
    <property type="entry name" value="Hemoglobin_trunc"/>
</dbReference>
<dbReference type="Gene3D" id="1.10.490.10">
    <property type="entry name" value="Globins"/>
    <property type="match status" value="1"/>
</dbReference>
<evidence type="ECO:0000256" key="1">
    <source>
        <dbReference type="ARBA" id="ARBA00022448"/>
    </source>
</evidence>
<comment type="similarity">
    <text evidence="5">Belongs to the truncated hemoglobin family. Group II subfamily.</text>
</comment>
<dbReference type="RefSeq" id="WP_307258458.1">
    <property type="nucleotide sequence ID" value="NZ_JAUSUC010000048.1"/>
</dbReference>
<dbReference type="InterPro" id="IPR044203">
    <property type="entry name" value="GlbO/GLB3-like"/>
</dbReference>
<keyword evidence="4" id="KW-0408">Iron</keyword>
<organism evidence="6 7">
    <name type="scientific">Oikeobacillus pervagus</name>
    <dbReference type="NCBI Taxonomy" id="1325931"/>
    <lineage>
        <taxon>Bacteria</taxon>
        <taxon>Bacillati</taxon>
        <taxon>Bacillota</taxon>
        <taxon>Bacilli</taxon>
        <taxon>Bacillales</taxon>
        <taxon>Bacillaceae</taxon>
        <taxon>Oikeobacillus</taxon>
    </lineage>
</organism>
<dbReference type="Proteomes" id="UP001237207">
    <property type="component" value="Unassembled WGS sequence"/>
</dbReference>
<reference evidence="6" key="1">
    <citation type="submission" date="2023-07" db="EMBL/GenBank/DDBJ databases">
        <title>Genomic Encyclopedia of Type Strains, Phase IV (KMG-IV): sequencing the most valuable type-strain genomes for metagenomic binning, comparative biology and taxonomic classification.</title>
        <authorList>
            <person name="Goeker M."/>
        </authorList>
    </citation>
    <scope>NUCLEOTIDE SEQUENCE</scope>
    <source>
        <strain evidence="6">DSM 23947</strain>
    </source>
</reference>
<dbReference type="PANTHER" id="PTHR47366">
    <property type="entry name" value="TWO-ON-TWO HEMOGLOBIN-3"/>
    <property type="match status" value="1"/>
</dbReference>
<keyword evidence="3" id="KW-0479">Metal-binding</keyword>
<dbReference type="PANTHER" id="PTHR47366:SF1">
    <property type="entry name" value="TWO-ON-TWO HEMOGLOBIN-3"/>
    <property type="match status" value="1"/>
</dbReference>
<dbReference type="InterPro" id="IPR012292">
    <property type="entry name" value="Globin/Proto"/>
</dbReference>
<sequence>MTQPLQTLYDEIGADMIDQLVKAFYPKVYADPDLSPIFEGDMGEIMRKQRLFLTQFTGGPPLYSQEFGPPAMRQRHLPFEITSKRAECWLRCMKEAFKEVGLDQQPAGIFFYERLKQVAAIMVNSE</sequence>
<protein>
    <submittedName>
        <fullName evidence="6">Hemoglobin</fullName>
    </submittedName>
</protein>